<dbReference type="PANTHER" id="PTHR48045">
    <property type="entry name" value="UDP-GLYCOSYLTRANSFERASE 72B1"/>
    <property type="match status" value="1"/>
</dbReference>
<dbReference type="InterPro" id="IPR002213">
    <property type="entry name" value="UDP_glucos_trans"/>
</dbReference>
<evidence type="ECO:0000313" key="3">
    <source>
        <dbReference type="Proteomes" id="UP001140206"/>
    </source>
</evidence>
<proteinExistence type="predicted"/>
<dbReference type="AlphaFoldDB" id="A0AAV8G765"/>
<reference evidence="2" key="1">
    <citation type="submission" date="2022-08" db="EMBL/GenBank/DDBJ databases">
        <authorList>
            <person name="Marques A."/>
        </authorList>
    </citation>
    <scope>NUCLEOTIDE SEQUENCE</scope>
    <source>
        <strain evidence="2">RhyPub2mFocal</strain>
        <tissue evidence="2">Leaves</tissue>
    </source>
</reference>
<name>A0AAV8G765_9POAL</name>
<comment type="caution">
    <text evidence="2">The sequence shown here is derived from an EMBL/GenBank/DDBJ whole genome shotgun (WGS) entry which is preliminary data.</text>
</comment>
<evidence type="ECO:0000313" key="2">
    <source>
        <dbReference type="EMBL" id="KAJ4800909.1"/>
    </source>
</evidence>
<evidence type="ECO:0000256" key="1">
    <source>
        <dbReference type="ARBA" id="ARBA00022679"/>
    </source>
</evidence>
<dbReference type="Gene3D" id="3.40.50.2000">
    <property type="entry name" value="Glycogen Phosphorylase B"/>
    <property type="match status" value="1"/>
</dbReference>
<gene>
    <name evidence="2" type="ORF">LUZ62_052155</name>
</gene>
<dbReference type="GO" id="GO:0008194">
    <property type="term" value="F:UDP-glycosyltransferase activity"/>
    <property type="evidence" value="ECO:0007669"/>
    <property type="project" value="InterPro"/>
</dbReference>
<keyword evidence="3" id="KW-1185">Reference proteome</keyword>
<protein>
    <submittedName>
        <fullName evidence="2">UDP-glycosyltransferase 83A1</fullName>
    </submittedName>
</protein>
<dbReference type="SUPFAM" id="SSF53756">
    <property type="entry name" value="UDP-Glycosyltransferase/glycogen phosphorylase"/>
    <property type="match status" value="1"/>
</dbReference>
<dbReference type="EMBL" id="JAMFTS010000002">
    <property type="protein sequence ID" value="KAJ4800909.1"/>
    <property type="molecule type" value="Genomic_DNA"/>
</dbReference>
<dbReference type="PANTHER" id="PTHR48045:SF28">
    <property type="entry name" value="UDP-GLYCOSYLTRANSFERASE 83A1"/>
    <property type="match status" value="1"/>
</dbReference>
<dbReference type="CDD" id="cd03784">
    <property type="entry name" value="GT1_Gtf-like"/>
    <property type="match status" value="1"/>
</dbReference>
<dbReference type="Pfam" id="PF00201">
    <property type="entry name" value="UDPGT"/>
    <property type="match status" value="1"/>
</dbReference>
<keyword evidence="1" id="KW-0808">Transferase</keyword>
<sequence length="138" mass="16143">MIFWKQIKRNAGLLYSWAPQQQVLAHESVACFMSHCGWNSTLEGLRNGLPFLCWPYFTDQFMNQSYICNVWGNGMKMESDESRIVSRERVKDRVEELLASEEIAKKVQELKEFAARNLSIGGTSYQNFKRFVNLMMEE</sequence>
<accession>A0AAV8G765</accession>
<organism evidence="2 3">
    <name type="scientific">Rhynchospora pubera</name>
    <dbReference type="NCBI Taxonomy" id="906938"/>
    <lineage>
        <taxon>Eukaryota</taxon>
        <taxon>Viridiplantae</taxon>
        <taxon>Streptophyta</taxon>
        <taxon>Embryophyta</taxon>
        <taxon>Tracheophyta</taxon>
        <taxon>Spermatophyta</taxon>
        <taxon>Magnoliopsida</taxon>
        <taxon>Liliopsida</taxon>
        <taxon>Poales</taxon>
        <taxon>Cyperaceae</taxon>
        <taxon>Cyperoideae</taxon>
        <taxon>Rhynchosporeae</taxon>
        <taxon>Rhynchospora</taxon>
    </lineage>
</organism>
<dbReference type="Proteomes" id="UP001140206">
    <property type="component" value="Chromosome 2"/>
</dbReference>